<dbReference type="EC" id="1.14.18.1" evidence="3"/>
<evidence type="ECO:0000256" key="11">
    <source>
        <dbReference type="SAM" id="SignalP"/>
    </source>
</evidence>
<evidence type="ECO:0000256" key="4">
    <source>
        <dbReference type="ARBA" id="ARBA00022723"/>
    </source>
</evidence>
<reference evidence="14 15" key="1">
    <citation type="journal article" date="2012" name="BMC Genomics">
        <title>Tools to kill: Genome of one of the most destructive plant pathogenic fungi Macrophomina phaseolina.</title>
        <authorList>
            <person name="Islam M.S."/>
            <person name="Haque M.S."/>
            <person name="Islam M.M."/>
            <person name="Emdad E.M."/>
            <person name="Halim A."/>
            <person name="Hossen Q.M.M."/>
            <person name="Hossain M.Z."/>
            <person name="Ahmed B."/>
            <person name="Rahim S."/>
            <person name="Rahman M.S."/>
            <person name="Alam M.M."/>
            <person name="Hou S."/>
            <person name="Wan X."/>
            <person name="Saito J.A."/>
            <person name="Alam M."/>
        </authorList>
    </citation>
    <scope>NUCLEOTIDE SEQUENCE [LARGE SCALE GENOMIC DNA]</scope>
    <source>
        <strain evidence="14 15">MS6</strain>
    </source>
</reference>
<dbReference type="OrthoDB" id="6132182at2759"/>
<organism evidence="14 15">
    <name type="scientific">Macrophomina phaseolina (strain MS6)</name>
    <name type="common">Charcoal rot fungus</name>
    <dbReference type="NCBI Taxonomy" id="1126212"/>
    <lineage>
        <taxon>Eukaryota</taxon>
        <taxon>Fungi</taxon>
        <taxon>Dikarya</taxon>
        <taxon>Ascomycota</taxon>
        <taxon>Pezizomycotina</taxon>
        <taxon>Dothideomycetes</taxon>
        <taxon>Dothideomycetes incertae sedis</taxon>
        <taxon>Botryosphaeriales</taxon>
        <taxon>Botryosphaeriaceae</taxon>
        <taxon>Macrophomina</taxon>
    </lineage>
</organism>
<keyword evidence="7" id="KW-0503">Monooxygenase</keyword>
<keyword evidence="6" id="KW-0186">Copper</keyword>
<comment type="caution">
    <text evidence="14">The sequence shown here is derived from an EMBL/GenBank/DDBJ whole genome shotgun (WGS) entry which is preliminary data.</text>
</comment>
<evidence type="ECO:0000313" key="15">
    <source>
        <dbReference type="Proteomes" id="UP000007129"/>
    </source>
</evidence>
<feature type="chain" id="PRO_5003866465" description="tyrosinase" evidence="11">
    <location>
        <begin position="20"/>
        <end position="554"/>
    </location>
</feature>
<evidence type="ECO:0000259" key="13">
    <source>
        <dbReference type="Pfam" id="PF18132"/>
    </source>
</evidence>
<dbReference type="GO" id="GO:0004503">
    <property type="term" value="F:tyrosinase activity"/>
    <property type="evidence" value="ECO:0007669"/>
    <property type="project" value="UniProtKB-EC"/>
</dbReference>
<keyword evidence="5" id="KW-0560">Oxidoreductase</keyword>
<evidence type="ECO:0000259" key="12">
    <source>
        <dbReference type="Pfam" id="PF00264"/>
    </source>
</evidence>
<evidence type="ECO:0000256" key="3">
    <source>
        <dbReference type="ARBA" id="ARBA00011906"/>
    </source>
</evidence>
<dbReference type="GO" id="GO:0046872">
    <property type="term" value="F:metal ion binding"/>
    <property type="evidence" value="ECO:0007669"/>
    <property type="project" value="UniProtKB-KW"/>
</dbReference>
<dbReference type="eggNOG" id="ENOG502RF2C">
    <property type="taxonomic scope" value="Eukaryota"/>
</dbReference>
<keyword evidence="4" id="KW-0479">Metal-binding</keyword>
<gene>
    <name evidence="14" type="ORF">MPH_04611</name>
</gene>
<comment type="cofactor">
    <cofactor evidence="1">
        <name>Cu(2+)</name>
        <dbReference type="ChEBI" id="CHEBI:29036"/>
    </cofactor>
</comment>
<evidence type="ECO:0000256" key="7">
    <source>
        <dbReference type="ARBA" id="ARBA00023033"/>
    </source>
</evidence>
<evidence type="ECO:0000256" key="8">
    <source>
        <dbReference type="ARBA" id="ARBA00023101"/>
    </source>
</evidence>
<evidence type="ECO:0000256" key="1">
    <source>
        <dbReference type="ARBA" id="ARBA00001973"/>
    </source>
</evidence>
<evidence type="ECO:0000256" key="2">
    <source>
        <dbReference type="ARBA" id="ARBA00009928"/>
    </source>
</evidence>
<dbReference type="GO" id="GO:0042438">
    <property type="term" value="P:melanin biosynthetic process"/>
    <property type="evidence" value="ECO:0007669"/>
    <property type="project" value="UniProtKB-KW"/>
</dbReference>
<comment type="catalytic activity">
    <reaction evidence="10">
        <text>L-tyrosine + O2 = L-dopaquinone + H2O</text>
        <dbReference type="Rhea" id="RHEA:18117"/>
        <dbReference type="ChEBI" id="CHEBI:15377"/>
        <dbReference type="ChEBI" id="CHEBI:15379"/>
        <dbReference type="ChEBI" id="CHEBI:57924"/>
        <dbReference type="ChEBI" id="CHEBI:58315"/>
        <dbReference type="EC" id="1.14.18.1"/>
    </reaction>
</comment>
<evidence type="ECO:0000313" key="14">
    <source>
        <dbReference type="EMBL" id="EKG18221.1"/>
    </source>
</evidence>
<keyword evidence="11" id="KW-0732">Signal</keyword>
<sequence>MRFFEASLALSALSFLSLAVDGSPIAADADLVERQAGNTFFAITGATGGVQPRLEIRDLAAKADQFNLFVLAMQRFQSKAQNGKLSYYQVSGIHGRPYVNWDGVGPYSSSPWWPGYCPHSSNLFGTWHRPYIALYEQLMIQYANEIVGEIGDAATKSRYQTAVSTLRFPYWDWAKRTTAAIMPPQTTASTISVTFPQNGTTANIPNPLYSYRFQVIPDRNFDGNYVNSRQTTRLANAESNLRASYTSRRNTLMTLFSTNQPYNNFSTDANGNTAPNLEGIHNGVHVDVGGYMNQIAYSAFDPIFALHHANVDRVIAIWQKLYTGSWVAAASQGAGTRTMAPFSTQDSSSPLTPFHRDVSGSFWTSDTVRQTSNLGYTYPDLLASNGQAISTQQLTSNLRNAYGSTSSSALTAANGDSSSATTYDYMAQIILDKTSLGGQSCAVQFTLAGNYVASFAALALPPSPNGQSGPITSSGTVMLTDTLTAKGVNPSDRDATIKYLNQNLKWQVVSDGNQVTLPARALNVTIASAEVKPAKTNSQFATWVAPPAAITSTS</sequence>
<dbReference type="Proteomes" id="UP000007129">
    <property type="component" value="Unassembled WGS sequence"/>
</dbReference>
<dbReference type="HOGENOM" id="CLU_013691_2_0_1"/>
<dbReference type="PRINTS" id="PR00092">
    <property type="entry name" value="TYROSINASE"/>
</dbReference>
<name>K2R777_MACPH</name>
<keyword evidence="8" id="KW-0470">Melanin biosynthesis</keyword>
<feature type="domain" description="Tyrosinase C-terminal" evidence="13">
    <location>
        <begin position="424"/>
        <end position="525"/>
    </location>
</feature>
<dbReference type="InterPro" id="IPR008922">
    <property type="entry name" value="Di-copper_centre_dom_sf"/>
</dbReference>
<feature type="signal peptide" evidence="11">
    <location>
        <begin position="1"/>
        <end position="19"/>
    </location>
</feature>
<evidence type="ECO:0000256" key="9">
    <source>
        <dbReference type="ARBA" id="ARBA00048233"/>
    </source>
</evidence>
<accession>K2R777</accession>
<dbReference type="EMBL" id="AHHD01000215">
    <property type="protein sequence ID" value="EKG18221.1"/>
    <property type="molecule type" value="Genomic_DNA"/>
</dbReference>
<dbReference type="InterPro" id="IPR002227">
    <property type="entry name" value="Tyrosinase_Cu-bd"/>
</dbReference>
<comment type="catalytic activity">
    <reaction evidence="9">
        <text>2 L-dopa + O2 = 2 L-dopaquinone + 2 H2O</text>
        <dbReference type="Rhea" id="RHEA:34287"/>
        <dbReference type="ChEBI" id="CHEBI:15377"/>
        <dbReference type="ChEBI" id="CHEBI:15379"/>
        <dbReference type="ChEBI" id="CHEBI:57504"/>
        <dbReference type="ChEBI" id="CHEBI:57924"/>
        <dbReference type="EC" id="1.14.18.1"/>
    </reaction>
</comment>
<dbReference type="InParanoid" id="K2R777"/>
<dbReference type="InterPro" id="IPR050316">
    <property type="entry name" value="Tyrosinase/Hemocyanin"/>
</dbReference>
<evidence type="ECO:0000256" key="10">
    <source>
        <dbReference type="ARBA" id="ARBA00048881"/>
    </source>
</evidence>
<evidence type="ECO:0000256" key="5">
    <source>
        <dbReference type="ARBA" id="ARBA00023002"/>
    </source>
</evidence>
<dbReference type="VEuPathDB" id="FungiDB:MPH_04611"/>
<comment type="similarity">
    <text evidence="2">Belongs to the tyrosinase family.</text>
</comment>
<dbReference type="PANTHER" id="PTHR11474:SF76">
    <property type="entry name" value="SHKT DOMAIN-CONTAINING PROTEIN"/>
    <property type="match status" value="1"/>
</dbReference>
<proteinExistence type="inferred from homology"/>
<dbReference type="Pfam" id="PF00264">
    <property type="entry name" value="Tyrosinase"/>
    <property type="match status" value="1"/>
</dbReference>
<dbReference type="STRING" id="1126212.K2R777"/>
<dbReference type="PANTHER" id="PTHR11474">
    <property type="entry name" value="TYROSINASE FAMILY MEMBER"/>
    <property type="match status" value="1"/>
</dbReference>
<dbReference type="SUPFAM" id="SSF48056">
    <property type="entry name" value="Di-copper centre-containing domain"/>
    <property type="match status" value="1"/>
</dbReference>
<dbReference type="Pfam" id="PF18132">
    <property type="entry name" value="Tyrosinase_C"/>
    <property type="match status" value="1"/>
</dbReference>
<dbReference type="InterPro" id="IPR041640">
    <property type="entry name" value="Tyrosinase_C"/>
</dbReference>
<feature type="domain" description="Tyrosinase copper-binding" evidence="12">
    <location>
        <begin position="85"/>
        <end position="320"/>
    </location>
</feature>
<evidence type="ECO:0000256" key="6">
    <source>
        <dbReference type="ARBA" id="ARBA00023008"/>
    </source>
</evidence>
<protein>
    <recommendedName>
        <fullName evidence="3">tyrosinase</fullName>
        <ecNumber evidence="3">1.14.18.1</ecNumber>
    </recommendedName>
</protein>
<dbReference type="AlphaFoldDB" id="K2R777"/>
<dbReference type="Gene3D" id="1.10.1280.10">
    <property type="entry name" value="Di-copper center containing domain from catechol oxidase"/>
    <property type="match status" value="1"/>
</dbReference>